<evidence type="ECO:0000259" key="2">
    <source>
        <dbReference type="PROSITE" id="PS50883"/>
    </source>
</evidence>
<comment type="caution">
    <text evidence="4">The sequence shown here is derived from an EMBL/GenBank/DDBJ whole genome shotgun (WGS) entry which is preliminary data.</text>
</comment>
<evidence type="ECO:0000313" key="5">
    <source>
        <dbReference type="Proteomes" id="UP000247612"/>
    </source>
</evidence>
<keyword evidence="5" id="KW-1185">Reference proteome</keyword>
<gene>
    <name evidence="4" type="ORF">DES51_101298</name>
</gene>
<reference evidence="4 5" key="1">
    <citation type="submission" date="2018-05" db="EMBL/GenBank/DDBJ databases">
        <title>Genomic Encyclopedia of Type Strains, Phase IV (KMG-IV): sequencing the most valuable type-strain genomes for metagenomic binning, comparative biology and taxonomic classification.</title>
        <authorList>
            <person name="Goeker M."/>
        </authorList>
    </citation>
    <scope>NUCLEOTIDE SEQUENCE [LARGE SCALE GENOMIC DNA]</scope>
    <source>
        <strain evidence="4 5">JC118</strain>
    </source>
</reference>
<protein>
    <submittedName>
        <fullName evidence="4">Diguanylate cyclase/phosphodiesterase</fullName>
    </submittedName>
</protein>
<dbReference type="STRING" id="1034346.GCA_000313565_00294"/>
<dbReference type="Pfam" id="PF00563">
    <property type="entry name" value="EAL"/>
    <property type="match status" value="1"/>
</dbReference>
<dbReference type="PROSITE" id="PS50887">
    <property type="entry name" value="GGDEF"/>
    <property type="match status" value="1"/>
</dbReference>
<dbReference type="InterPro" id="IPR043128">
    <property type="entry name" value="Rev_trsase/Diguanyl_cyclase"/>
</dbReference>
<dbReference type="PROSITE" id="PS50883">
    <property type="entry name" value="EAL"/>
    <property type="match status" value="1"/>
</dbReference>
<accession>A0A318L170</accession>
<dbReference type="Gene3D" id="3.30.70.270">
    <property type="match status" value="1"/>
</dbReference>
<dbReference type="CDD" id="cd01948">
    <property type="entry name" value="EAL"/>
    <property type="match status" value="1"/>
</dbReference>
<dbReference type="RefSeq" id="WP_022936603.1">
    <property type="nucleotide sequence ID" value="NZ_CABKRQ010000001.1"/>
</dbReference>
<dbReference type="SMART" id="SM00052">
    <property type="entry name" value="EAL"/>
    <property type="match status" value="1"/>
</dbReference>
<dbReference type="InterPro" id="IPR000160">
    <property type="entry name" value="GGDEF_dom"/>
</dbReference>
<dbReference type="Gene3D" id="3.30.450.20">
    <property type="entry name" value="PAS domain"/>
    <property type="match status" value="1"/>
</dbReference>
<dbReference type="AlphaFoldDB" id="A0A318L170"/>
<name>A0A318L170_9FIRM</name>
<organism evidence="4 5">
    <name type="scientific">Dielma fastidiosa</name>
    <dbReference type="NCBI Taxonomy" id="1034346"/>
    <lineage>
        <taxon>Bacteria</taxon>
        <taxon>Bacillati</taxon>
        <taxon>Bacillota</taxon>
        <taxon>Erysipelotrichia</taxon>
        <taxon>Erysipelotrichales</taxon>
        <taxon>Erysipelotrichaceae</taxon>
        <taxon>Dielma</taxon>
    </lineage>
</organism>
<dbReference type="SUPFAM" id="SSF141868">
    <property type="entry name" value="EAL domain-like"/>
    <property type="match status" value="1"/>
</dbReference>
<dbReference type="PANTHER" id="PTHR33121">
    <property type="entry name" value="CYCLIC DI-GMP PHOSPHODIESTERASE PDEF"/>
    <property type="match status" value="1"/>
</dbReference>
<dbReference type="NCBIfam" id="TIGR00254">
    <property type="entry name" value="GGDEF"/>
    <property type="match status" value="1"/>
</dbReference>
<dbReference type="Gene3D" id="3.20.20.450">
    <property type="entry name" value="EAL domain"/>
    <property type="match status" value="1"/>
</dbReference>
<feature type="transmembrane region" description="Helical" evidence="1">
    <location>
        <begin position="12"/>
        <end position="32"/>
    </location>
</feature>
<dbReference type="Proteomes" id="UP000247612">
    <property type="component" value="Unassembled WGS sequence"/>
</dbReference>
<dbReference type="InterPro" id="IPR035919">
    <property type="entry name" value="EAL_sf"/>
</dbReference>
<feature type="domain" description="GGDEF" evidence="3">
    <location>
        <begin position="586"/>
        <end position="722"/>
    </location>
</feature>
<evidence type="ECO:0000259" key="3">
    <source>
        <dbReference type="PROSITE" id="PS50887"/>
    </source>
</evidence>
<dbReference type="EMBL" id="QJKH01000001">
    <property type="protein sequence ID" value="PXX81686.1"/>
    <property type="molecule type" value="Genomic_DNA"/>
</dbReference>
<keyword evidence="1" id="KW-0812">Transmembrane</keyword>
<dbReference type="InterPro" id="IPR029787">
    <property type="entry name" value="Nucleotide_cyclase"/>
</dbReference>
<dbReference type="Pfam" id="PF00990">
    <property type="entry name" value="GGDEF"/>
    <property type="match status" value="1"/>
</dbReference>
<dbReference type="GO" id="GO:0071111">
    <property type="term" value="F:cyclic-guanylate-specific phosphodiesterase activity"/>
    <property type="evidence" value="ECO:0007669"/>
    <property type="project" value="InterPro"/>
</dbReference>
<evidence type="ECO:0000313" key="4">
    <source>
        <dbReference type="EMBL" id="PXX81686.1"/>
    </source>
</evidence>
<dbReference type="InterPro" id="IPR050706">
    <property type="entry name" value="Cyclic-di-GMP_PDE-like"/>
</dbReference>
<keyword evidence="1" id="KW-1133">Transmembrane helix</keyword>
<keyword evidence="1" id="KW-0472">Membrane</keyword>
<dbReference type="InterPro" id="IPR001633">
    <property type="entry name" value="EAL_dom"/>
</dbReference>
<dbReference type="SMART" id="SM00267">
    <property type="entry name" value="GGDEF"/>
    <property type="match status" value="1"/>
</dbReference>
<dbReference type="PANTHER" id="PTHR33121:SF15">
    <property type="entry name" value="BLUE LIGHT- AND TEMPERATURE-REGULATED ANTIREPRESSOR BLUF"/>
    <property type="match status" value="1"/>
</dbReference>
<feature type="domain" description="EAL" evidence="2">
    <location>
        <begin position="731"/>
        <end position="977"/>
    </location>
</feature>
<evidence type="ECO:0000256" key="1">
    <source>
        <dbReference type="SAM" id="Phobius"/>
    </source>
</evidence>
<sequence length="985" mass="113272">MRLRKSSITDRTLLMMIIVVLIQSVIFAATLLNGDIVEKTNQNAFDTMNEKVTNRRTYLENDMIQRWSNLESKSVMMTDKIIAYLDEQQLTIDELAKNTSAAVPLIDAVSEDIISILRTNQVTGAFLILGNDNSDNVQTNGIYLRDMDPIANPNDNSDLLCLRAPASITEGLNIPLDIYWNPQFQFNEENKSDIFYYRVLSVAAQNLQAAHKDLGYWSSSATDSNGVDVILYTLPLLDHDGNVLGILGVDVSLDYLKSLMPSKELNSNASYLLAKITNQTAQLEYIAASGPLYTNIFHSEPTVSILDKTNYINAFEFETEENNQVYGNVQLLSLYNTNSPYADDSWVLVGLMRGQDLKFFTNELYKSCLLASLLSFAVLFGVILVLSRSFTHPIRKLAKEVKNFNPNEPVKLNPTNILEIDNLSSAIEELSRDVAETASSFGRIISMTSYPFSAFEYYTDQERFFCTDQLLATIGIRDAQLQIKNKEDLIYLLELLDKQYPSTRVDNQIRIYRIADDIDHKQRWIRMHIMKEANHIYGVVENVTSEMLELHKAEYERDHDVLTSLLNRRAYTEKMNKLFKQHDQLKVAALVMSDLDNLKYINDTFGHDCGDDYIRLMANVLKSSYPPQHSIISRISGDEFFVFLYGYDSKEEIQKILGEFEKNMNECVWKLPDGSFSKLRATTGVAWYPNDAIELTSLTKYADFAMYRMKHTQKGSLYFFDQEEYENDAYLLQAKEDLNKLIDQEMVAYQFQPIVDAHTGEVYAYEALMRSKLAAFMNPLDILRIARAQSKLYFIEHLTFFKAMEDYVKQPGYEKYRLFINTIANQVLTAEDIAEFSAKYSDYLPNLVLEITEAEKLEDRPAKEKRRLVDKWHAKIAVDDYGTGYNGESVLLQVEPDFIKIDRSIVHNISFDENRQILLQNIISYCKENHILIIAEGIENELEMKTLINAGVDYMQGFYLAQPAYELQDISEQKKQLIREYYETK</sequence>
<dbReference type="CDD" id="cd01949">
    <property type="entry name" value="GGDEF"/>
    <property type="match status" value="1"/>
</dbReference>
<proteinExistence type="predicted"/>
<dbReference type="SUPFAM" id="SSF55073">
    <property type="entry name" value="Nucleotide cyclase"/>
    <property type="match status" value="1"/>
</dbReference>
<dbReference type="OrthoDB" id="9813903at2"/>